<evidence type="ECO:0000313" key="3">
    <source>
        <dbReference type="Proteomes" id="UP000789595"/>
    </source>
</evidence>
<sequence length="253" mass="28664">MPLPVFGTSVRDNNNCGNSFIGTRYFQKYPAPGRYETGRTTLNTLPLSRSRTSDWTRRYRNTRSMEGTQAMLSLGGADRVGEKVGPAPGTYEAPPDSFAKAMSRRNTWTAAFAGRTSRLPPPRDANGTYLPRYGVREKRSVRRTLPPRKKKWTDTRPVTAPTPKQLPYEPPILDAVDDEEPSYDFFAAPTRRPPALAEFTLPRDRVRPRERPVTASEIIQHRRATNEFKDDLRAVRALNKFKVPKSRTSIVAI</sequence>
<organism evidence="2 3">
    <name type="scientific">Pelagomonas calceolata</name>
    <dbReference type="NCBI Taxonomy" id="35677"/>
    <lineage>
        <taxon>Eukaryota</taxon>
        <taxon>Sar</taxon>
        <taxon>Stramenopiles</taxon>
        <taxon>Ochrophyta</taxon>
        <taxon>Pelagophyceae</taxon>
        <taxon>Pelagomonadales</taxon>
        <taxon>Pelagomonadaceae</taxon>
        <taxon>Pelagomonas</taxon>
    </lineage>
</organism>
<keyword evidence="3" id="KW-1185">Reference proteome</keyword>
<evidence type="ECO:0000256" key="1">
    <source>
        <dbReference type="SAM" id="MobiDB-lite"/>
    </source>
</evidence>
<protein>
    <submittedName>
        <fullName evidence="2">Uncharacterized protein</fullName>
    </submittedName>
</protein>
<reference evidence="2" key="1">
    <citation type="submission" date="2021-11" db="EMBL/GenBank/DDBJ databases">
        <authorList>
            <consortium name="Genoscope - CEA"/>
            <person name="William W."/>
        </authorList>
    </citation>
    <scope>NUCLEOTIDE SEQUENCE</scope>
</reference>
<name>A0A8J2X2S4_9STRA</name>
<dbReference type="Proteomes" id="UP000789595">
    <property type="component" value="Unassembled WGS sequence"/>
</dbReference>
<accession>A0A8J2X2S4</accession>
<dbReference type="OrthoDB" id="233014at2759"/>
<evidence type="ECO:0000313" key="2">
    <source>
        <dbReference type="EMBL" id="CAH0378763.1"/>
    </source>
</evidence>
<dbReference type="EMBL" id="CAKKNE010000006">
    <property type="protein sequence ID" value="CAH0378763.1"/>
    <property type="molecule type" value="Genomic_DNA"/>
</dbReference>
<gene>
    <name evidence="2" type="ORF">PECAL_6P03610</name>
</gene>
<proteinExistence type="predicted"/>
<feature type="region of interest" description="Disordered" evidence="1">
    <location>
        <begin position="147"/>
        <end position="170"/>
    </location>
</feature>
<dbReference type="AlphaFoldDB" id="A0A8J2X2S4"/>
<comment type="caution">
    <text evidence="2">The sequence shown here is derived from an EMBL/GenBank/DDBJ whole genome shotgun (WGS) entry which is preliminary data.</text>
</comment>